<dbReference type="Pfam" id="PF02022">
    <property type="entry name" value="Integrase_Zn"/>
    <property type="match status" value="1"/>
</dbReference>
<dbReference type="PANTHER" id="PTHR41694">
    <property type="entry name" value="ENDOGENOUS RETROVIRUS GROUP K MEMBER POL PROTEIN"/>
    <property type="match status" value="1"/>
</dbReference>
<dbReference type="Pfam" id="PF00552">
    <property type="entry name" value="IN_DBD_C"/>
    <property type="match status" value="1"/>
</dbReference>
<keyword evidence="2" id="KW-0808">Transferase</keyword>
<dbReference type="InterPro" id="IPR012337">
    <property type="entry name" value="RNaseH-like_sf"/>
</dbReference>
<evidence type="ECO:0000256" key="10">
    <source>
        <dbReference type="ARBA" id="ARBA00023125"/>
    </source>
</evidence>
<dbReference type="CDD" id="cd09273">
    <property type="entry name" value="RNase_HI_RT_Bel"/>
    <property type="match status" value="1"/>
</dbReference>
<dbReference type="InterPro" id="IPR036862">
    <property type="entry name" value="Integrase_C_dom_sf_retrovir"/>
</dbReference>
<dbReference type="PROSITE" id="PS50878">
    <property type="entry name" value="RT_POL"/>
    <property type="match status" value="1"/>
</dbReference>
<evidence type="ECO:0000256" key="8">
    <source>
        <dbReference type="ARBA" id="ARBA00022908"/>
    </source>
</evidence>
<keyword evidence="10" id="KW-0238">DNA-binding</keyword>
<evidence type="ECO:0000259" key="16">
    <source>
        <dbReference type="PROSITE" id="PS50994"/>
    </source>
</evidence>
<dbReference type="InterPro" id="IPR002156">
    <property type="entry name" value="RNaseH_domain"/>
</dbReference>
<reference evidence="18" key="2">
    <citation type="submission" date="2025-08" db="UniProtKB">
        <authorList>
            <consortium name="Ensembl"/>
        </authorList>
    </citation>
    <scope>IDENTIFICATION</scope>
</reference>
<evidence type="ECO:0000256" key="2">
    <source>
        <dbReference type="ARBA" id="ARBA00022679"/>
    </source>
</evidence>
<evidence type="ECO:0000256" key="7">
    <source>
        <dbReference type="ARBA" id="ARBA00022801"/>
    </source>
</evidence>
<dbReference type="SMR" id="A0A4W2H178"/>
<dbReference type="Pfam" id="PF06817">
    <property type="entry name" value="RVT_thumb"/>
    <property type="match status" value="1"/>
</dbReference>
<keyword evidence="3" id="KW-0548">Nucleotidyltransferase</keyword>
<evidence type="ECO:0000256" key="9">
    <source>
        <dbReference type="ARBA" id="ARBA00022918"/>
    </source>
</evidence>
<dbReference type="InterPro" id="IPR043502">
    <property type="entry name" value="DNA/RNA_pol_sf"/>
</dbReference>
<dbReference type="InterPro" id="IPR010661">
    <property type="entry name" value="RVT_thumb"/>
</dbReference>
<dbReference type="AlphaFoldDB" id="A0A4W2H178"/>
<evidence type="ECO:0000256" key="6">
    <source>
        <dbReference type="ARBA" id="ARBA00022759"/>
    </source>
</evidence>
<feature type="DNA-binding region" description="Integrase-type" evidence="12">
    <location>
        <begin position="657"/>
        <end position="706"/>
    </location>
</feature>
<dbReference type="SUPFAM" id="SSF50122">
    <property type="entry name" value="DNA-binding domain of retroviral integrase"/>
    <property type="match status" value="1"/>
</dbReference>
<evidence type="ECO:0000259" key="15">
    <source>
        <dbReference type="PROSITE" id="PS50879"/>
    </source>
</evidence>
<dbReference type="PROSITE" id="PS50876">
    <property type="entry name" value="ZF_INTEGRASE"/>
    <property type="match status" value="1"/>
</dbReference>
<sequence>MKRYQWQVLPQGMANSPTLCQKFVAQALKTTRSLYSQVYIIHYMDDILLAYEDEELLLRTFAYMQTALQDYGLIIATEKVQRFPPYSYLGFFLEQEWFRAQKIEIRKDNLVTLNDFQKLLGDINWIRPYLKLTTGEMKPLFDILRGDPDPTSPRTLTLEGRQGLDKVEQTLSKQQATYCDYTQEWGLYILPTKHAPTAVLFQGLPLRWLHLPASPSRVLTPYYDLVAALIALGWSESTVYLGRDPHFICVPFSKIQQDWLFQFSDNWVIALAGFSGRLDNHYPSDKILQFAHYHQFLFLKIVVSQPLADALTVFTDGSSNGIASLIIQDNTTTWHTNYKSAQEVELFAIFQALLQISAPFNLYSDSQYIIRALNTIETVPFIGTLNSTIQTLFRDIQHLICSRVNKCYFGHIRAHSGLPGPLARGNALADEATRMIYPSLEQMAKTSHSLHHQNSNSLRLQFGITREAARQIVKQCQTCPQFFSVPHYGVNPRGLLPNDIWQVDVTHIPEFGKQKFVRVTIDTFSGFLHASLQSGEASKHCIAHCIKCFAVMGTPKTIKTDNGPGYTGKNFQLFCTQLSISHKTGIPYNPQGQGIIEWAHQTLKHQLQKLKKGELYPNTPSNSLNYVLFVLNFLQLDISGRSAAQRFWNFDAQTIRPKVFWKDPLVGKWYGPDPVLIWGRGHVCVFPQDAEAPRWLPERLVRTAETVSSKPDEEIDNSRA</sequence>
<accession>A0A4W2H178</accession>
<dbReference type="Proteomes" id="UP000429181">
    <property type="component" value="Chromosome 10"/>
</dbReference>
<keyword evidence="11" id="KW-0863">Zinc-finger</keyword>
<feature type="domain" description="Integrase-type" evidence="13">
    <location>
        <begin position="439"/>
        <end position="480"/>
    </location>
</feature>
<keyword evidence="8" id="KW-0229">DNA integration</keyword>
<comment type="similarity">
    <text evidence="1">Belongs to the beta type-B retroviral polymerase family. HERV class-II K(HML-2) pol subfamily.</text>
</comment>
<proteinExistence type="inferred from homology"/>
<dbReference type="PROSITE" id="PS50994">
    <property type="entry name" value="INTEGRASE"/>
    <property type="match status" value="1"/>
</dbReference>
<evidence type="ECO:0000256" key="3">
    <source>
        <dbReference type="ARBA" id="ARBA00022695"/>
    </source>
</evidence>
<dbReference type="GeneTree" id="ENSGT00940000165826"/>
<dbReference type="Ensembl" id="ENSBIXT00005038497.1">
    <property type="protein sequence ID" value="ENSBIXP00005023591.1"/>
    <property type="gene ID" value="ENSBIXG00005026312.1"/>
</dbReference>
<dbReference type="SUPFAM" id="SSF53098">
    <property type="entry name" value="Ribonuclease H-like"/>
    <property type="match status" value="2"/>
</dbReference>
<feature type="domain" description="Integrase catalytic" evidence="16">
    <location>
        <begin position="493"/>
        <end position="651"/>
    </location>
</feature>
<dbReference type="GO" id="GO:0003964">
    <property type="term" value="F:RNA-directed DNA polymerase activity"/>
    <property type="evidence" value="ECO:0007669"/>
    <property type="project" value="UniProtKB-KW"/>
</dbReference>
<dbReference type="GO" id="GO:0003677">
    <property type="term" value="F:DNA binding"/>
    <property type="evidence" value="ECO:0007669"/>
    <property type="project" value="UniProtKB-KW"/>
</dbReference>
<evidence type="ECO:0000259" key="17">
    <source>
        <dbReference type="PROSITE" id="PS51027"/>
    </source>
</evidence>
<feature type="domain" description="RNase H type-1" evidence="15">
    <location>
        <begin position="307"/>
        <end position="438"/>
    </location>
</feature>
<keyword evidence="7" id="KW-0378">Hydrolase</keyword>
<dbReference type="InterPro" id="IPR001584">
    <property type="entry name" value="Integrase_cat-core"/>
</dbReference>
<dbReference type="SUPFAM" id="SSF46919">
    <property type="entry name" value="N-terminal Zn binding domain of HIV integrase"/>
    <property type="match status" value="1"/>
</dbReference>
<keyword evidence="9" id="KW-0695">RNA-directed DNA polymerase</keyword>
<evidence type="ECO:0000256" key="12">
    <source>
        <dbReference type="PROSITE-ProRule" id="PRU00506"/>
    </source>
</evidence>
<dbReference type="GO" id="GO:0004523">
    <property type="term" value="F:RNA-DNA hybrid ribonuclease activity"/>
    <property type="evidence" value="ECO:0007669"/>
    <property type="project" value="InterPro"/>
</dbReference>
<dbReference type="Gene3D" id="1.10.10.200">
    <property type="match status" value="1"/>
</dbReference>
<dbReference type="GO" id="GO:0015074">
    <property type="term" value="P:DNA integration"/>
    <property type="evidence" value="ECO:0007669"/>
    <property type="project" value="UniProtKB-KW"/>
</dbReference>
<dbReference type="InterPro" id="IPR017856">
    <property type="entry name" value="Integrase-like_N"/>
</dbReference>
<dbReference type="InterPro" id="IPR036397">
    <property type="entry name" value="RNaseH_sf"/>
</dbReference>
<dbReference type="Pfam" id="PF00665">
    <property type="entry name" value="rve"/>
    <property type="match status" value="1"/>
</dbReference>
<dbReference type="Gene3D" id="3.30.70.270">
    <property type="match status" value="2"/>
</dbReference>
<dbReference type="PROSITE" id="PS51027">
    <property type="entry name" value="INTEGRASE_DBD"/>
    <property type="match status" value="1"/>
</dbReference>
<dbReference type="PANTHER" id="PTHR41694:SF3">
    <property type="entry name" value="RNA-DIRECTED DNA POLYMERASE-RELATED"/>
    <property type="match status" value="1"/>
</dbReference>
<evidence type="ECO:0000256" key="11">
    <source>
        <dbReference type="PROSITE-ProRule" id="PRU00450"/>
    </source>
</evidence>
<dbReference type="InterPro" id="IPR043128">
    <property type="entry name" value="Rev_trsase/Diguanyl_cyclase"/>
</dbReference>
<dbReference type="SUPFAM" id="SSF56672">
    <property type="entry name" value="DNA/RNA polymerases"/>
    <property type="match status" value="1"/>
</dbReference>
<dbReference type="GO" id="GO:0008270">
    <property type="term" value="F:zinc ion binding"/>
    <property type="evidence" value="ECO:0007669"/>
    <property type="project" value="UniProtKB-KW"/>
</dbReference>
<keyword evidence="5" id="KW-0479">Metal-binding</keyword>
<dbReference type="InterPro" id="IPR003308">
    <property type="entry name" value="Integrase_Zn-bd_dom_N"/>
</dbReference>
<dbReference type="Pfam" id="PF00075">
    <property type="entry name" value="RNase_H"/>
    <property type="match status" value="1"/>
</dbReference>
<evidence type="ECO:0000256" key="1">
    <source>
        <dbReference type="ARBA" id="ARBA00010879"/>
    </source>
</evidence>
<evidence type="ECO:0000259" key="14">
    <source>
        <dbReference type="PROSITE" id="PS50878"/>
    </source>
</evidence>
<evidence type="ECO:0000256" key="5">
    <source>
        <dbReference type="ARBA" id="ARBA00022723"/>
    </source>
</evidence>
<dbReference type="Gene3D" id="2.30.30.10">
    <property type="entry name" value="Integrase, C-terminal domain superfamily, retroviral"/>
    <property type="match status" value="1"/>
</dbReference>
<reference evidence="18 19" key="1">
    <citation type="submission" date="2018-11" db="EMBL/GenBank/DDBJ databases">
        <title>Haplotype-resolved cattle genomes.</title>
        <authorList>
            <person name="Low W.Y."/>
            <person name="Tearle R."/>
            <person name="Bickhart D.M."/>
            <person name="Rosen B.D."/>
            <person name="Koren S."/>
            <person name="Rhie A."/>
            <person name="Hiendleder S."/>
            <person name="Phillippy A.M."/>
            <person name="Smith T.P.L."/>
            <person name="Williams J.L."/>
        </authorList>
    </citation>
    <scope>NUCLEOTIDE SEQUENCE [LARGE SCALE GENOMIC DNA]</scope>
</reference>
<keyword evidence="11" id="KW-0862">Zinc</keyword>
<evidence type="ECO:0000259" key="13">
    <source>
        <dbReference type="PROSITE" id="PS50876"/>
    </source>
</evidence>
<organism evidence="18 19">
    <name type="scientific">Bos indicus x Bos taurus</name>
    <name type="common">Hybrid cattle</name>
    <dbReference type="NCBI Taxonomy" id="30522"/>
    <lineage>
        <taxon>Eukaryota</taxon>
        <taxon>Metazoa</taxon>
        <taxon>Chordata</taxon>
        <taxon>Craniata</taxon>
        <taxon>Vertebrata</taxon>
        <taxon>Euteleostomi</taxon>
        <taxon>Mammalia</taxon>
        <taxon>Eutheria</taxon>
        <taxon>Laurasiatheria</taxon>
        <taxon>Artiodactyla</taxon>
        <taxon>Ruminantia</taxon>
        <taxon>Pecora</taxon>
        <taxon>Bovidae</taxon>
        <taxon>Bovinae</taxon>
        <taxon>Bos</taxon>
    </lineage>
</organism>
<protein>
    <submittedName>
        <fullName evidence="18">Uncharacterized protein</fullName>
    </submittedName>
</protein>
<keyword evidence="6" id="KW-0255">Endonuclease</keyword>
<evidence type="ECO:0000313" key="18">
    <source>
        <dbReference type="Ensembl" id="ENSBIXP00005023591.1"/>
    </source>
</evidence>
<keyword evidence="4" id="KW-0540">Nuclease</keyword>
<dbReference type="InterPro" id="IPR001037">
    <property type="entry name" value="Integrase_C_retrovir"/>
</dbReference>
<evidence type="ECO:0000256" key="4">
    <source>
        <dbReference type="ARBA" id="ARBA00022722"/>
    </source>
</evidence>
<feature type="domain" description="Integrase-type" evidence="17">
    <location>
        <begin position="657"/>
        <end position="706"/>
    </location>
</feature>
<evidence type="ECO:0000313" key="19">
    <source>
        <dbReference type="Proteomes" id="UP000429181"/>
    </source>
</evidence>
<dbReference type="Pfam" id="PF00078">
    <property type="entry name" value="RVT_1"/>
    <property type="match status" value="1"/>
</dbReference>
<dbReference type="GO" id="GO:0035613">
    <property type="term" value="F:RNA stem-loop binding"/>
    <property type="evidence" value="ECO:0007669"/>
    <property type="project" value="TreeGrafter"/>
</dbReference>
<dbReference type="InterPro" id="IPR000477">
    <property type="entry name" value="RT_dom"/>
</dbReference>
<dbReference type="PROSITE" id="PS50879">
    <property type="entry name" value="RNASE_H_1"/>
    <property type="match status" value="1"/>
</dbReference>
<dbReference type="Gene3D" id="3.30.420.10">
    <property type="entry name" value="Ribonuclease H-like superfamily/Ribonuclease H"/>
    <property type="match status" value="2"/>
</dbReference>
<name>A0A4W2H178_BOBOX</name>
<feature type="domain" description="Reverse transcriptase" evidence="14">
    <location>
        <begin position="1"/>
        <end position="93"/>
    </location>
</feature>